<dbReference type="PANTHER" id="PTHR30168:SF0">
    <property type="entry name" value="INNER MEMBRANE PROTEIN"/>
    <property type="match status" value="1"/>
</dbReference>
<keyword evidence="7" id="KW-1185">Reference proteome</keyword>
<evidence type="ECO:0000313" key="7">
    <source>
        <dbReference type="Proteomes" id="UP000033900"/>
    </source>
</evidence>
<keyword evidence="2 5" id="KW-0812">Transmembrane</keyword>
<dbReference type="GO" id="GO:0016020">
    <property type="term" value="C:membrane"/>
    <property type="evidence" value="ECO:0007669"/>
    <property type="project" value="UniProtKB-SubCell"/>
</dbReference>
<dbReference type="STRING" id="273678.RS84_01897"/>
<sequence length="298" mass="31123">MTFNPDADISTNTTRRRGRGAVVAGAGGIGLLGIIALIAGPLLGIDLTGLIPSGDGGGGGGAGSPQESTLSECKTGEDANENVDCRMAGAEVVLNAYWEDHVDGYVKPGLVVVDGSASTGCGTASNAVGPFYCPPDQTVYIDPTFFDLMRQQFGASAGNLAQLYIVGHEWGHHIQYITGTMDKYPNNGTGPDSNGVRTELQADCYAGAWIGEMTKEKDADGVPYLKAPTETELADAVNAAYTVGDDHIQEQSGGFVSPESFTHGTSEQRQFWFANGYKNGLDVCAATFTLPGDQLGPQ</sequence>
<dbReference type="InterPro" id="IPR007343">
    <property type="entry name" value="Uncharacterised_pept_Zn_put"/>
</dbReference>
<organism evidence="6 7">
    <name type="scientific">Microbacterium hydrocarbonoxydans</name>
    <dbReference type="NCBI Taxonomy" id="273678"/>
    <lineage>
        <taxon>Bacteria</taxon>
        <taxon>Bacillati</taxon>
        <taxon>Actinomycetota</taxon>
        <taxon>Actinomycetes</taxon>
        <taxon>Micrococcales</taxon>
        <taxon>Microbacteriaceae</taxon>
        <taxon>Microbacterium</taxon>
    </lineage>
</organism>
<protein>
    <submittedName>
        <fullName evidence="6">Putative neutral zinc metallopeptidase</fullName>
    </submittedName>
</protein>
<evidence type="ECO:0000256" key="4">
    <source>
        <dbReference type="ARBA" id="ARBA00023136"/>
    </source>
</evidence>
<name>A0A0M2HK30_9MICO</name>
<dbReference type="EMBL" id="JYJB01000009">
    <property type="protein sequence ID" value="KJL47112.1"/>
    <property type="molecule type" value="Genomic_DNA"/>
</dbReference>
<dbReference type="SUPFAM" id="SSF55486">
    <property type="entry name" value="Metalloproteases ('zincins'), catalytic domain"/>
    <property type="match status" value="1"/>
</dbReference>
<evidence type="ECO:0000313" key="6">
    <source>
        <dbReference type="EMBL" id="KJL47112.1"/>
    </source>
</evidence>
<evidence type="ECO:0000256" key="3">
    <source>
        <dbReference type="ARBA" id="ARBA00022989"/>
    </source>
</evidence>
<dbReference type="PANTHER" id="PTHR30168">
    <property type="entry name" value="PUTATIVE MEMBRANE PROTEIN YPFJ"/>
    <property type="match status" value="1"/>
</dbReference>
<comment type="subcellular location">
    <subcellularLocation>
        <location evidence="1">Membrane</location>
        <topology evidence="1">Single-pass membrane protein</topology>
    </subcellularLocation>
</comment>
<dbReference type="OrthoDB" id="9774900at2"/>
<gene>
    <name evidence="6" type="ORF">RS84_01897</name>
</gene>
<accession>A0A0M2HK30</accession>
<keyword evidence="4 5" id="KW-0472">Membrane</keyword>
<proteinExistence type="predicted"/>
<comment type="caution">
    <text evidence="6">The sequence shown here is derived from an EMBL/GenBank/DDBJ whole genome shotgun (WGS) entry which is preliminary data.</text>
</comment>
<dbReference type="PATRIC" id="fig|273678.4.peg.1900"/>
<dbReference type="RefSeq" id="WP_045257552.1">
    <property type="nucleotide sequence ID" value="NZ_JYJB01000009.1"/>
</dbReference>
<evidence type="ECO:0000256" key="2">
    <source>
        <dbReference type="ARBA" id="ARBA00022692"/>
    </source>
</evidence>
<reference evidence="6 7" key="1">
    <citation type="submission" date="2015-02" db="EMBL/GenBank/DDBJ databases">
        <title>Draft genome sequences of ten Microbacterium spp. with emphasis on heavy metal contaminated environments.</title>
        <authorList>
            <person name="Corretto E."/>
        </authorList>
    </citation>
    <scope>NUCLEOTIDE SEQUENCE [LARGE SCALE GENOMIC DNA]</scope>
    <source>
        <strain evidence="6 7">SA35</strain>
    </source>
</reference>
<keyword evidence="3 5" id="KW-1133">Transmembrane helix</keyword>
<dbReference type="Proteomes" id="UP000033900">
    <property type="component" value="Unassembled WGS sequence"/>
</dbReference>
<feature type="transmembrane region" description="Helical" evidence="5">
    <location>
        <begin position="21"/>
        <end position="43"/>
    </location>
</feature>
<dbReference type="AlphaFoldDB" id="A0A0M2HK30"/>
<evidence type="ECO:0000256" key="1">
    <source>
        <dbReference type="ARBA" id="ARBA00004167"/>
    </source>
</evidence>
<dbReference type="Pfam" id="PF04228">
    <property type="entry name" value="Zn_peptidase"/>
    <property type="match status" value="1"/>
</dbReference>
<evidence type="ECO:0000256" key="5">
    <source>
        <dbReference type="SAM" id="Phobius"/>
    </source>
</evidence>